<evidence type="ECO:0000259" key="3">
    <source>
        <dbReference type="Pfam" id="PF00905"/>
    </source>
</evidence>
<evidence type="ECO:0000313" key="4">
    <source>
        <dbReference type="EMBL" id="BCZ85141.1"/>
    </source>
</evidence>
<accession>A0ABM7U1B0</accession>
<dbReference type="PANTHER" id="PTHR30627:SF1">
    <property type="entry name" value="PEPTIDOGLYCAN D,D-TRANSPEPTIDASE FTSI"/>
    <property type="match status" value="1"/>
</dbReference>
<sequence length="383" mass="40936">MGIDGTRRVVRTARGAIIDTLSQVAPTPGTDIRLSIDRRIQFAAFQALRAAVLQTGAQAGSAIVLDAHTGEILAMTNWPTFDPNHRTSRTGVQIRNRAVTDVFEPGSVLKPLTIALALERHVVTPDTLVPTNGGQLHLDRAVIHDDADFGTLTVSQVIQKSSNVGTTKIALQLSPQDMWKNFRAVGLGRVPASGLPGAASGNVRPYSHWRRIEQATMSYGYGLSASLLQLAQIYTVFANEGVFVPATIQLRRTAPAPAHRIYRKRVATQVRAMLETVVSKGGTAPQAAVSGYTVAGKTGTAYRWTENGYDRRQYRSSFIGIVPARSPRVIVAVSIDRPTKGSHFGGAVSGPVFANVAGRAMQILNVVPDRPLGAPAPEGPPAT</sequence>
<keyword evidence="2" id="KW-0472">Membrane</keyword>
<organism evidence="4 5">
    <name type="scientific">Paraburkholderia terrae</name>
    <dbReference type="NCBI Taxonomy" id="311230"/>
    <lineage>
        <taxon>Bacteria</taxon>
        <taxon>Pseudomonadati</taxon>
        <taxon>Pseudomonadota</taxon>
        <taxon>Betaproteobacteria</taxon>
        <taxon>Burkholderiales</taxon>
        <taxon>Burkholderiaceae</taxon>
        <taxon>Paraburkholderia</taxon>
    </lineage>
</organism>
<dbReference type="EMBL" id="AP024958">
    <property type="protein sequence ID" value="BCZ85141.1"/>
    <property type="molecule type" value="Genomic_DNA"/>
</dbReference>
<comment type="subcellular location">
    <subcellularLocation>
        <location evidence="1">Membrane</location>
    </subcellularLocation>
</comment>
<dbReference type="Pfam" id="PF00905">
    <property type="entry name" value="Transpeptidase"/>
    <property type="match status" value="1"/>
</dbReference>
<gene>
    <name evidence="4" type="ORF">PTKU64_88160</name>
</gene>
<dbReference type="SUPFAM" id="SSF56601">
    <property type="entry name" value="beta-lactamase/transpeptidase-like"/>
    <property type="match status" value="1"/>
</dbReference>
<feature type="domain" description="Penicillin-binding protein transpeptidase" evidence="3">
    <location>
        <begin position="60"/>
        <end position="356"/>
    </location>
</feature>
<evidence type="ECO:0000256" key="1">
    <source>
        <dbReference type="ARBA" id="ARBA00004370"/>
    </source>
</evidence>
<proteinExistence type="predicted"/>
<dbReference type="InterPro" id="IPR050515">
    <property type="entry name" value="Beta-lactam/transpept"/>
</dbReference>
<evidence type="ECO:0000313" key="5">
    <source>
        <dbReference type="Proteomes" id="UP001319874"/>
    </source>
</evidence>
<dbReference type="Gene3D" id="3.40.710.10">
    <property type="entry name" value="DD-peptidase/beta-lactamase superfamily"/>
    <property type="match status" value="1"/>
</dbReference>
<dbReference type="Proteomes" id="UP001319874">
    <property type="component" value="Chromosome 4"/>
</dbReference>
<dbReference type="InterPro" id="IPR012338">
    <property type="entry name" value="Beta-lactam/transpept-like"/>
</dbReference>
<evidence type="ECO:0000256" key="2">
    <source>
        <dbReference type="ARBA" id="ARBA00023136"/>
    </source>
</evidence>
<reference evidence="4 5" key="1">
    <citation type="journal article" date="2022" name="Front. Microbiol.">
        <title>Identification and characterization of a novel class of self-sufficient cytochrome P450 hydroxylase involved in cyclohexanecarboxylate degradation in Paraburkholderia terrae strain KU-64.</title>
        <authorList>
            <person name="Yamamoto T."/>
            <person name="Hasegawa Y."/>
            <person name="Iwaki H."/>
        </authorList>
    </citation>
    <scope>NUCLEOTIDE SEQUENCE [LARGE SCALE GENOMIC DNA]</scope>
    <source>
        <strain evidence="4 5">KU-64</strain>
    </source>
</reference>
<keyword evidence="5" id="KW-1185">Reference proteome</keyword>
<dbReference type="Gene3D" id="3.30.450.330">
    <property type="match status" value="1"/>
</dbReference>
<dbReference type="PANTHER" id="PTHR30627">
    <property type="entry name" value="PEPTIDOGLYCAN D,D-TRANSPEPTIDASE"/>
    <property type="match status" value="1"/>
</dbReference>
<dbReference type="InterPro" id="IPR001460">
    <property type="entry name" value="PCN-bd_Tpept"/>
</dbReference>
<name>A0ABM7U1B0_9BURK</name>
<protein>
    <recommendedName>
        <fullName evidence="3">Penicillin-binding protein transpeptidase domain-containing protein</fullName>
    </recommendedName>
</protein>